<dbReference type="InterPro" id="IPR000276">
    <property type="entry name" value="GPCR_Rhodpsn"/>
</dbReference>
<dbReference type="Gene3D" id="1.20.1070.10">
    <property type="entry name" value="Rhodopsin 7-helix transmembrane proteins"/>
    <property type="match status" value="1"/>
</dbReference>
<evidence type="ECO:0000256" key="10">
    <source>
        <dbReference type="SAM" id="MobiDB-lite"/>
    </source>
</evidence>
<feature type="transmembrane region" description="Helical" evidence="11">
    <location>
        <begin position="352"/>
        <end position="374"/>
    </location>
</feature>
<dbReference type="Pfam" id="PF00001">
    <property type="entry name" value="7tm_1"/>
    <property type="match status" value="1"/>
</dbReference>
<feature type="transmembrane region" description="Helical" evidence="11">
    <location>
        <begin position="182"/>
        <end position="206"/>
    </location>
</feature>
<gene>
    <name evidence="13" type="ORF">PLOB_00023066</name>
</gene>
<evidence type="ECO:0000256" key="9">
    <source>
        <dbReference type="ARBA" id="ARBA00023224"/>
    </source>
</evidence>
<evidence type="ECO:0000313" key="13">
    <source>
        <dbReference type="EMBL" id="CAH3114752.1"/>
    </source>
</evidence>
<feature type="transmembrane region" description="Helical" evidence="11">
    <location>
        <begin position="226"/>
        <end position="246"/>
    </location>
</feature>
<evidence type="ECO:0000259" key="12">
    <source>
        <dbReference type="PROSITE" id="PS50262"/>
    </source>
</evidence>
<dbReference type="PANTHER" id="PTHR24246">
    <property type="entry name" value="OLFACTORY RECEPTOR AND ADENOSINE RECEPTOR"/>
    <property type="match status" value="1"/>
</dbReference>
<proteinExistence type="predicted"/>
<dbReference type="InterPro" id="IPR017452">
    <property type="entry name" value="GPCR_Rhodpsn_7TM"/>
</dbReference>
<keyword evidence="9" id="KW-0807">Transducer</keyword>
<dbReference type="CDD" id="cd00637">
    <property type="entry name" value="7tm_classA_rhodopsin-like"/>
    <property type="match status" value="1"/>
</dbReference>
<dbReference type="SMART" id="SM01381">
    <property type="entry name" value="7TM_GPCR_Srsx"/>
    <property type="match status" value="1"/>
</dbReference>
<feature type="transmembrane region" description="Helical" evidence="11">
    <location>
        <begin position="320"/>
        <end position="340"/>
    </location>
</feature>
<dbReference type="SUPFAM" id="SSF81321">
    <property type="entry name" value="Family A G protein-coupled receptor-like"/>
    <property type="match status" value="1"/>
</dbReference>
<dbReference type="Proteomes" id="UP001159405">
    <property type="component" value="Unassembled WGS sequence"/>
</dbReference>
<comment type="caution">
    <text evidence="13">The sequence shown here is derived from an EMBL/GenBank/DDBJ whole genome shotgun (WGS) entry which is preliminary data.</text>
</comment>
<feature type="region of interest" description="Disordered" evidence="10">
    <location>
        <begin position="501"/>
        <end position="547"/>
    </location>
</feature>
<dbReference type="PANTHER" id="PTHR24246:SF27">
    <property type="entry name" value="ADENOSINE RECEPTOR, ISOFORM A"/>
    <property type="match status" value="1"/>
</dbReference>
<accession>A0ABN8NM56</accession>
<feature type="region of interest" description="Disordered" evidence="10">
    <location>
        <begin position="394"/>
        <end position="428"/>
    </location>
</feature>
<evidence type="ECO:0000256" key="5">
    <source>
        <dbReference type="ARBA" id="ARBA00023040"/>
    </source>
</evidence>
<feature type="transmembrane region" description="Helical" evidence="11">
    <location>
        <begin position="100"/>
        <end position="125"/>
    </location>
</feature>
<evidence type="ECO:0000256" key="3">
    <source>
        <dbReference type="ARBA" id="ARBA00022692"/>
    </source>
</evidence>
<feature type="compositionally biased region" description="Basic and acidic residues" evidence="10">
    <location>
        <begin position="501"/>
        <end position="514"/>
    </location>
</feature>
<keyword evidence="5" id="KW-0297">G-protein coupled receptor</keyword>
<dbReference type="EMBL" id="CALNXK010000027">
    <property type="protein sequence ID" value="CAH3114752.1"/>
    <property type="molecule type" value="Genomic_DNA"/>
</dbReference>
<evidence type="ECO:0000256" key="2">
    <source>
        <dbReference type="ARBA" id="ARBA00022475"/>
    </source>
</evidence>
<sequence>MTPFEFRVRSFGMIGSGSVIRTHSDHVSLALGVRFGNGLILAVIARFKSFGTVPNILVANIAVVDMLKAIVTILRRRCKGDSGSVNTFVMYPPKPLSTKVVMSFLTVLLALGATFGNGLILVVIARFKSFRTVPNTLLANLAVVDMLNAVINTPIYTMSFILEAGWFRGQGLAIMSSFFNRLFIILNLASMLALMANMYFVIDFCLKYRAWKANWKANWKAVVSSFIIWFGGTLIVVLFSIPLLRIDLGDVQVIEYRAKIYQQGKYYIAAFMALFTICSGILGFLTINAIKRKKMKRAKMDLSALGAQARLRNDINGSKTIAITIAAYFMSYVPAVTYAILGQQDVSQTDSWFAFIAWYATFFSSAVNPFIFYYRTSRFRAAIKQFFKDPFGKSDFKEEPHKPRKSRNRIAKDSGGENRGSNETLLRRKYHGKRRNGFTITSIPALKSHLYNLEPIERKVKANEVPKEFGIISAALAHPVSVVELSSAVAQLSFGVVEKSAQKPLDKKDDEKNLGSEMMCRQKKSDETSKRTMISFSKSKVHPLRKS</sequence>
<keyword evidence="7" id="KW-0675">Receptor</keyword>
<name>A0ABN8NM56_9CNID</name>
<organism evidence="13 14">
    <name type="scientific">Porites lobata</name>
    <dbReference type="NCBI Taxonomy" id="104759"/>
    <lineage>
        <taxon>Eukaryota</taxon>
        <taxon>Metazoa</taxon>
        <taxon>Cnidaria</taxon>
        <taxon>Anthozoa</taxon>
        <taxon>Hexacorallia</taxon>
        <taxon>Scleractinia</taxon>
        <taxon>Fungiina</taxon>
        <taxon>Poritidae</taxon>
        <taxon>Porites</taxon>
    </lineage>
</organism>
<keyword evidence="14" id="KW-1185">Reference proteome</keyword>
<keyword evidence="2" id="KW-1003">Cell membrane</keyword>
<feature type="domain" description="G-protein coupled receptors family 1 profile" evidence="12">
    <location>
        <begin position="36"/>
        <end position="73"/>
    </location>
</feature>
<dbReference type="PROSITE" id="PS50262">
    <property type="entry name" value="G_PROTEIN_RECEP_F1_2"/>
    <property type="match status" value="2"/>
</dbReference>
<evidence type="ECO:0000256" key="1">
    <source>
        <dbReference type="ARBA" id="ARBA00004651"/>
    </source>
</evidence>
<feature type="domain" description="G-protein coupled receptors family 1 profile" evidence="12">
    <location>
        <begin position="116"/>
        <end position="372"/>
    </location>
</feature>
<keyword evidence="6 11" id="KW-0472">Membrane</keyword>
<reference evidence="13 14" key="1">
    <citation type="submission" date="2022-05" db="EMBL/GenBank/DDBJ databases">
        <authorList>
            <consortium name="Genoscope - CEA"/>
            <person name="William W."/>
        </authorList>
    </citation>
    <scope>NUCLEOTIDE SEQUENCE [LARGE SCALE GENOMIC DNA]</scope>
</reference>
<evidence type="ECO:0000256" key="6">
    <source>
        <dbReference type="ARBA" id="ARBA00023136"/>
    </source>
</evidence>
<feature type="transmembrane region" description="Helical" evidence="11">
    <location>
        <begin position="266"/>
        <end position="290"/>
    </location>
</feature>
<evidence type="ECO:0000313" key="14">
    <source>
        <dbReference type="Proteomes" id="UP001159405"/>
    </source>
</evidence>
<keyword evidence="8" id="KW-0325">Glycoprotein</keyword>
<evidence type="ECO:0000256" key="8">
    <source>
        <dbReference type="ARBA" id="ARBA00023180"/>
    </source>
</evidence>
<protein>
    <recommendedName>
        <fullName evidence="12">G-protein coupled receptors family 1 profile domain-containing protein</fullName>
    </recommendedName>
</protein>
<evidence type="ECO:0000256" key="11">
    <source>
        <dbReference type="SAM" id="Phobius"/>
    </source>
</evidence>
<evidence type="ECO:0000256" key="7">
    <source>
        <dbReference type="ARBA" id="ARBA00023170"/>
    </source>
</evidence>
<feature type="transmembrane region" description="Helical" evidence="11">
    <location>
        <begin position="137"/>
        <end position="162"/>
    </location>
</feature>
<comment type="subcellular location">
    <subcellularLocation>
        <location evidence="1">Cell membrane</location>
        <topology evidence="1">Multi-pass membrane protein</topology>
    </subcellularLocation>
</comment>
<dbReference type="PRINTS" id="PR00237">
    <property type="entry name" value="GPCRRHODOPSN"/>
</dbReference>
<keyword evidence="3 11" id="KW-0812">Transmembrane</keyword>
<keyword evidence="4 11" id="KW-1133">Transmembrane helix</keyword>
<evidence type="ECO:0000256" key="4">
    <source>
        <dbReference type="ARBA" id="ARBA00022989"/>
    </source>
</evidence>